<keyword evidence="4 10" id="KW-0812">Transmembrane</keyword>
<evidence type="ECO:0000256" key="1">
    <source>
        <dbReference type="ARBA" id="ARBA00004370"/>
    </source>
</evidence>
<dbReference type="Pfam" id="PF00560">
    <property type="entry name" value="LRR_1"/>
    <property type="match status" value="1"/>
</dbReference>
<evidence type="ECO:0000256" key="9">
    <source>
        <dbReference type="SAM" id="MobiDB-lite"/>
    </source>
</evidence>
<dbReference type="InterPro" id="IPR032675">
    <property type="entry name" value="LRR_dom_sf"/>
</dbReference>
<keyword evidence="7 10" id="KW-0472">Membrane</keyword>
<protein>
    <submittedName>
        <fullName evidence="11">G12175 protein</fullName>
    </submittedName>
</protein>
<dbReference type="HAMAP" id="MF_00717">
    <property type="entry name" value="PSII_PsbY"/>
    <property type="match status" value="2"/>
</dbReference>
<reference evidence="11 12" key="1">
    <citation type="submission" date="2024-06" db="EMBL/GenBank/DDBJ databases">
        <authorList>
            <person name="Kraege A."/>
            <person name="Thomma B."/>
        </authorList>
    </citation>
    <scope>NUCLEOTIDE SEQUENCE [LARGE SCALE GENOMIC DNA]</scope>
</reference>
<feature type="region of interest" description="Disordered" evidence="9">
    <location>
        <begin position="544"/>
        <end position="565"/>
    </location>
</feature>
<feature type="transmembrane region" description="Helical" evidence="10">
    <location>
        <begin position="574"/>
        <end position="595"/>
    </location>
</feature>
<keyword evidence="3" id="KW-0602">Photosynthesis</keyword>
<evidence type="ECO:0000256" key="2">
    <source>
        <dbReference type="ARBA" id="ARBA00004430"/>
    </source>
</evidence>
<dbReference type="InterPro" id="IPR009388">
    <property type="entry name" value="PSII_PsbY"/>
</dbReference>
<evidence type="ECO:0000256" key="7">
    <source>
        <dbReference type="ARBA" id="ARBA00023136"/>
    </source>
</evidence>
<name>A0ABP1G9P3_9CHLO</name>
<sequence length="909" mass="94269">MADGATVAAAAIPIIALDTILQGRVVLGAANLYHFCGPANSDYFVALYPFGASSDADLYCSPYPGIFLDFGPPSPVESAWGSAAPVGADYVFMSQNDTAFEAAVNASGVAEFVCAVYGASLRGAQYSLTAKADIDHVNLAQPEQAALASIYQRCCTAAPGTCQYWDAVSSDTGTQVYTDFCNYGLSVCDDNGKLIKLDMTQMGLACEFPYAEVQAFQSLTSISFQGNDISGDVETIGASVKGLARQLTYLDLSFNSINGSFAGSSLEALFLNSNNLTSTIPKAISEASPLQALALGNNKLTGYIPSTLGAAAALTTLWLENNRLSGTIPADVASLPQLQSIRLYKNSLSGSMPEELAASTSLDEIDVGYNNLTAMPQLWISGDASQSPIAYIGMDNNDIAVGFLLHIADLPIGTPSGNLTFFPSLILLNASDNHFQGSLPSAFGQLAFFEQGDGTDATIVAKLNASEEGTFETLTHGYFSFAGNLLSGSLPAFLDSNQVPDVSMGLINLQDNQFSCPIPEGMQYLNVSCGATVLPPSGAAGAPAAVGGVTEDEQADAHNQSSWTSGGLSEGAKAGIAIAVIVVVIGGAALLCFCLPRYRRASRGWEKQALDQQFPLQSHGSALEMSSGRNGLRVRTGPSRVFGAAVVPPRPLASQRPAAQLQQSEQSVSSSVQEQIVRVAAWSTAAATMASAGSAQAASEVAQLAAGDNRVGIIATLALPALGWVAFNIGGPALNQLANMDKTNKMRPKLSLAAGLGLSAALLLASEKAEAAQEIVELAASDNRFTIILTLFLPVVGWVLFNIGGPALNQLANTAEKNKATKGASKALRKGTGTKRRAIAGAITGLSAASLLAAPQADAAQEVMQLAASDNRVGIIATLFLPVVGWVAFNIGGPALNQLANTGKNANRR</sequence>
<dbReference type="Gene3D" id="3.80.10.10">
    <property type="entry name" value="Ribonuclease Inhibitor"/>
    <property type="match status" value="1"/>
</dbReference>
<comment type="subcellular location">
    <subcellularLocation>
        <location evidence="2">Cytoplasm</location>
        <location evidence="2">Cytoskeleton</location>
        <location evidence="2">Cilium axoneme</location>
    </subcellularLocation>
    <subcellularLocation>
        <location evidence="1">Membrane</location>
    </subcellularLocation>
</comment>
<evidence type="ECO:0000256" key="6">
    <source>
        <dbReference type="ARBA" id="ARBA00023078"/>
    </source>
</evidence>
<evidence type="ECO:0000313" key="11">
    <source>
        <dbReference type="EMBL" id="CAL5228944.1"/>
    </source>
</evidence>
<dbReference type="Pfam" id="PF06298">
    <property type="entry name" value="PsbY"/>
    <property type="match status" value="3"/>
</dbReference>
<dbReference type="PANTHER" id="PTHR34790">
    <property type="entry name" value="PHOTOSYSTEM II CORE COMPLEX PROTEINS PSBY, CHLOROPLASTIC"/>
    <property type="match status" value="1"/>
</dbReference>
<accession>A0ABP1G9P3</accession>
<feature type="transmembrane region" description="Helical" evidence="10">
    <location>
        <begin position="786"/>
        <end position="808"/>
    </location>
</feature>
<keyword evidence="5 10" id="KW-1133">Transmembrane helix</keyword>
<dbReference type="PANTHER" id="PTHR34790:SF1">
    <property type="entry name" value="PHOTOSYSTEM II CORE COMPLEX PROTEINS PSBY, CHLOROPLASTIC"/>
    <property type="match status" value="1"/>
</dbReference>
<keyword evidence="6" id="KW-0793">Thylakoid</keyword>
<dbReference type="EMBL" id="CAXHTA020000019">
    <property type="protein sequence ID" value="CAL5228944.1"/>
    <property type="molecule type" value="Genomic_DNA"/>
</dbReference>
<comment type="caution">
    <text evidence="11">The sequence shown here is derived from an EMBL/GenBank/DDBJ whole genome shotgun (WGS) entry which is preliminary data.</text>
</comment>
<evidence type="ECO:0000256" key="10">
    <source>
        <dbReference type="SAM" id="Phobius"/>
    </source>
</evidence>
<gene>
    <name evidence="11" type="primary">g12175</name>
    <name evidence="11" type="ORF">VP750_LOCUS10850</name>
</gene>
<dbReference type="Pfam" id="PF13855">
    <property type="entry name" value="LRR_8"/>
    <property type="match status" value="1"/>
</dbReference>
<feature type="transmembrane region" description="Helical" evidence="10">
    <location>
        <begin position="838"/>
        <end position="855"/>
    </location>
</feature>
<organism evidence="11 12">
    <name type="scientific">Coccomyxa viridis</name>
    <dbReference type="NCBI Taxonomy" id="1274662"/>
    <lineage>
        <taxon>Eukaryota</taxon>
        <taxon>Viridiplantae</taxon>
        <taxon>Chlorophyta</taxon>
        <taxon>core chlorophytes</taxon>
        <taxon>Trebouxiophyceae</taxon>
        <taxon>Trebouxiophyceae incertae sedis</taxon>
        <taxon>Coccomyxaceae</taxon>
        <taxon>Coccomyxa</taxon>
    </lineage>
</organism>
<keyword evidence="8" id="KW-0604">Photosystem II</keyword>
<keyword evidence="12" id="KW-1185">Reference proteome</keyword>
<evidence type="ECO:0000256" key="5">
    <source>
        <dbReference type="ARBA" id="ARBA00022989"/>
    </source>
</evidence>
<dbReference type="InterPro" id="IPR001611">
    <property type="entry name" value="Leu-rich_rpt"/>
</dbReference>
<dbReference type="SUPFAM" id="SSF52058">
    <property type="entry name" value="L domain-like"/>
    <property type="match status" value="1"/>
</dbReference>
<proteinExistence type="inferred from homology"/>
<evidence type="ECO:0000256" key="8">
    <source>
        <dbReference type="ARBA" id="ARBA00023276"/>
    </source>
</evidence>
<feature type="transmembrane region" description="Helical" evidence="10">
    <location>
        <begin position="875"/>
        <end position="900"/>
    </location>
</feature>
<evidence type="ECO:0000256" key="4">
    <source>
        <dbReference type="ARBA" id="ARBA00022692"/>
    </source>
</evidence>
<evidence type="ECO:0000313" key="12">
    <source>
        <dbReference type="Proteomes" id="UP001497392"/>
    </source>
</evidence>
<dbReference type="InterPro" id="IPR038760">
    <property type="entry name" value="PsbY_plant"/>
</dbReference>
<evidence type="ECO:0000256" key="3">
    <source>
        <dbReference type="ARBA" id="ARBA00022531"/>
    </source>
</evidence>
<dbReference type="Proteomes" id="UP001497392">
    <property type="component" value="Unassembled WGS sequence"/>
</dbReference>